<reference evidence="2 3" key="1">
    <citation type="submission" date="2018-10" db="EMBL/GenBank/DDBJ databases">
        <title>Streptococcus hillyeri sp. nov., isolated from equine tracheal sample.</title>
        <authorList>
            <person name="Macfadyen A.C."/>
            <person name="Waller A."/>
            <person name="Paterson G.K."/>
        </authorList>
    </citation>
    <scope>NUCLEOTIDE SEQUENCE [LARGE SCALE GENOMIC DNA]</scope>
    <source>
        <strain evidence="2 3">28462</strain>
    </source>
</reference>
<keyword evidence="3" id="KW-1185">Reference proteome</keyword>
<comment type="caution">
    <text evidence="2">The sequence shown here is derived from an EMBL/GenBank/DDBJ whole genome shotgun (WGS) entry which is preliminary data.</text>
</comment>
<dbReference type="OrthoDB" id="2236770at2"/>
<dbReference type="EMBL" id="RCVM01000002">
    <property type="protein sequence ID" value="RLY04868.1"/>
    <property type="molecule type" value="Genomic_DNA"/>
</dbReference>
<protein>
    <submittedName>
        <fullName evidence="2">Uncharacterized protein</fullName>
    </submittedName>
</protein>
<keyword evidence="1" id="KW-0472">Membrane</keyword>
<name>A0A3L9DX67_9STRE</name>
<keyword evidence="1" id="KW-0812">Transmembrane</keyword>
<dbReference type="Proteomes" id="UP000279194">
    <property type="component" value="Unassembled WGS sequence"/>
</dbReference>
<gene>
    <name evidence="2" type="ORF">EAF07_02480</name>
</gene>
<organism evidence="2 3">
    <name type="scientific">Streptococcus hillyeri</name>
    <dbReference type="NCBI Taxonomy" id="2282420"/>
    <lineage>
        <taxon>Bacteria</taxon>
        <taxon>Bacillati</taxon>
        <taxon>Bacillota</taxon>
        <taxon>Bacilli</taxon>
        <taxon>Lactobacillales</taxon>
        <taxon>Streptococcaceae</taxon>
        <taxon>Streptococcus</taxon>
    </lineage>
</organism>
<evidence type="ECO:0000256" key="1">
    <source>
        <dbReference type="SAM" id="Phobius"/>
    </source>
</evidence>
<sequence>MVEKRFKGIMRSIVPGILFLGIAILSTVAFMVTTGVDNLYRKGEIVQSSNLSNGSKALVVTAIIPEPLTTIEGYNSNLYLVEYDNTDGTFGYIGLDANEKDPVLERLIAKGDELIEKPERIEVELVTSSSQENGIEGYESFIQETFAGTDLEGHVSRTYYASLREVSSTRWMSYALIAVTGLIGIACLVGGVLTVRQNKRNYEALYLAYPDLHGNLDNIIREATYHDERLGLLVYKTHLISYKVKFYAIDLTQVTSLYHHIISTKAYGLITTSRHSQLMVTLVNQKKVQKVFFKNIGKSTDDELQPLFALIEQTYPNISLGYDQK</sequence>
<evidence type="ECO:0000313" key="2">
    <source>
        <dbReference type="EMBL" id="RLY04868.1"/>
    </source>
</evidence>
<accession>A0A3L9DX67</accession>
<keyword evidence="1" id="KW-1133">Transmembrane helix</keyword>
<dbReference type="RefSeq" id="WP_121834709.1">
    <property type="nucleotide sequence ID" value="NZ_CP163513.1"/>
</dbReference>
<feature type="transmembrane region" description="Helical" evidence="1">
    <location>
        <begin position="12"/>
        <end position="32"/>
    </location>
</feature>
<evidence type="ECO:0000313" key="3">
    <source>
        <dbReference type="Proteomes" id="UP000279194"/>
    </source>
</evidence>
<proteinExistence type="predicted"/>
<feature type="transmembrane region" description="Helical" evidence="1">
    <location>
        <begin position="171"/>
        <end position="195"/>
    </location>
</feature>
<dbReference type="AlphaFoldDB" id="A0A3L9DX67"/>